<proteinExistence type="predicted"/>
<reference evidence="2" key="1">
    <citation type="journal article" date="2020" name="Nature">
        <title>Giant virus diversity and host interactions through global metagenomics.</title>
        <authorList>
            <person name="Schulz F."/>
            <person name="Roux S."/>
            <person name="Paez-Espino D."/>
            <person name="Jungbluth S."/>
            <person name="Walsh D.A."/>
            <person name="Denef V.J."/>
            <person name="McMahon K.D."/>
            <person name="Konstantinidis K.T."/>
            <person name="Eloe-Fadrosh E.A."/>
            <person name="Kyrpides N.C."/>
            <person name="Woyke T."/>
        </authorList>
    </citation>
    <scope>NUCLEOTIDE SEQUENCE</scope>
    <source>
        <strain evidence="2">GVMAG-M-3300023174-57</strain>
    </source>
</reference>
<evidence type="ECO:0000313" key="2">
    <source>
        <dbReference type="EMBL" id="QHT19489.1"/>
    </source>
</evidence>
<protein>
    <submittedName>
        <fullName evidence="2">Uncharacterized protein</fullName>
    </submittedName>
</protein>
<feature type="region of interest" description="Disordered" evidence="1">
    <location>
        <begin position="1"/>
        <end position="27"/>
    </location>
</feature>
<sequence>MAQTRSMTSVKRVRDAMPPRKIPSTTVMREPYELRPRAKSTIVVTIPQTPYNLRPRIHVA</sequence>
<evidence type="ECO:0000256" key="1">
    <source>
        <dbReference type="SAM" id="MobiDB-lite"/>
    </source>
</evidence>
<dbReference type="EMBL" id="MN739666">
    <property type="protein sequence ID" value="QHT19489.1"/>
    <property type="molecule type" value="Genomic_DNA"/>
</dbReference>
<accession>A0A6C0DTU9</accession>
<organism evidence="2">
    <name type="scientific">viral metagenome</name>
    <dbReference type="NCBI Taxonomy" id="1070528"/>
    <lineage>
        <taxon>unclassified sequences</taxon>
        <taxon>metagenomes</taxon>
        <taxon>organismal metagenomes</taxon>
    </lineage>
</organism>
<dbReference type="AlphaFoldDB" id="A0A6C0DTU9"/>
<name>A0A6C0DTU9_9ZZZZ</name>